<sequence length="91" mass="10460">MTTVHQDALFTVTLPDEPGMVHGIKSTDPWVIQCDGCGHILTKGDREPLVIFLGRIIFNPRVYQDDPRRMCADCWRNEGWEHTPHSGWQKT</sequence>
<evidence type="ECO:0008006" key="3">
    <source>
        <dbReference type="Google" id="ProtNLM"/>
    </source>
</evidence>
<evidence type="ECO:0000313" key="1">
    <source>
        <dbReference type="EMBL" id="MBP2319589.1"/>
    </source>
</evidence>
<proteinExistence type="predicted"/>
<dbReference type="Proteomes" id="UP001519331">
    <property type="component" value="Unassembled WGS sequence"/>
</dbReference>
<comment type="caution">
    <text evidence="1">The sequence shown here is derived from an EMBL/GenBank/DDBJ whole genome shotgun (WGS) entry which is preliminary data.</text>
</comment>
<name>A0ABS4T554_9MICC</name>
<protein>
    <recommendedName>
        <fullName evidence="3">Zinc-ribbon domain-containing protein</fullName>
    </recommendedName>
</protein>
<accession>A0ABS4T554</accession>
<dbReference type="RefSeq" id="WP_210051547.1">
    <property type="nucleotide sequence ID" value="NZ_JAGINX010000002.1"/>
</dbReference>
<organism evidence="1 2">
    <name type="scientific">Nesterenkonia lacusekhoensis</name>
    <dbReference type="NCBI Taxonomy" id="150832"/>
    <lineage>
        <taxon>Bacteria</taxon>
        <taxon>Bacillati</taxon>
        <taxon>Actinomycetota</taxon>
        <taxon>Actinomycetes</taxon>
        <taxon>Micrococcales</taxon>
        <taxon>Micrococcaceae</taxon>
        <taxon>Nesterenkonia</taxon>
    </lineage>
</organism>
<evidence type="ECO:0000313" key="2">
    <source>
        <dbReference type="Proteomes" id="UP001519331"/>
    </source>
</evidence>
<dbReference type="EMBL" id="JAGINX010000002">
    <property type="protein sequence ID" value="MBP2319589.1"/>
    <property type="molecule type" value="Genomic_DNA"/>
</dbReference>
<keyword evidence="2" id="KW-1185">Reference proteome</keyword>
<reference evidence="1 2" key="1">
    <citation type="submission" date="2021-03" db="EMBL/GenBank/DDBJ databases">
        <title>Sequencing the genomes of 1000 actinobacteria strains.</title>
        <authorList>
            <person name="Klenk H.-P."/>
        </authorList>
    </citation>
    <scope>NUCLEOTIDE SEQUENCE [LARGE SCALE GENOMIC DNA]</scope>
    <source>
        <strain evidence="1 2">DSM 12544</strain>
    </source>
</reference>
<gene>
    <name evidence="1" type="ORF">JOF45_002672</name>
</gene>